<name>A0A6J7IYM1_9ZZZZ</name>
<accession>A0A6J7IYM1</accession>
<dbReference type="SUPFAM" id="SSF51430">
    <property type="entry name" value="NAD(P)-linked oxidoreductase"/>
    <property type="match status" value="1"/>
</dbReference>
<dbReference type="Gene3D" id="3.20.20.100">
    <property type="entry name" value="NADP-dependent oxidoreductase domain"/>
    <property type="match status" value="1"/>
</dbReference>
<dbReference type="PROSITE" id="PS00062">
    <property type="entry name" value="ALDOKETO_REDUCTASE_2"/>
    <property type="match status" value="1"/>
</dbReference>
<dbReference type="InterPro" id="IPR023210">
    <property type="entry name" value="NADP_OxRdtase_dom"/>
</dbReference>
<dbReference type="InterPro" id="IPR018170">
    <property type="entry name" value="Aldo/ket_reductase_CS"/>
</dbReference>
<dbReference type="PRINTS" id="PR00069">
    <property type="entry name" value="ALDKETRDTASE"/>
</dbReference>
<feature type="domain" description="NADP-dependent oxidoreductase" evidence="4">
    <location>
        <begin position="22"/>
        <end position="264"/>
    </location>
</feature>
<sequence>MPIDPSIVPNIALNDGTTIPQIGFGLWQVPPAGAEAATSEALAVGYRHVDSAAVYANEAEAGLAVARSGLAREDVYVTTKLWNPDHGYDEAMRAFDLSMGKLGFEYLDLFLIHWQCKQFAKYVDTWRALIDLQASGRVRSIGVSNFKETALREIIDVTGVVPVVNQIELHPWLPQLDMRAVHAEYGIATESWSPLASGQLIGDPLLATIAAKHGVSTAQVMIRWHLQQGLIVLPKSVTPSRIAENIDVFGFELDVEDMAAIATLESGRRTGPDPDDFFMLGWE</sequence>
<dbReference type="PIRSF" id="PIRSF000097">
    <property type="entry name" value="AKR"/>
    <property type="match status" value="1"/>
</dbReference>
<evidence type="ECO:0000256" key="1">
    <source>
        <dbReference type="ARBA" id="ARBA00007905"/>
    </source>
</evidence>
<evidence type="ECO:0000259" key="4">
    <source>
        <dbReference type="Pfam" id="PF00248"/>
    </source>
</evidence>
<dbReference type="Pfam" id="PF00248">
    <property type="entry name" value="Aldo_ket_red"/>
    <property type="match status" value="1"/>
</dbReference>
<dbReference type="InterPro" id="IPR036812">
    <property type="entry name" value="NAD(P)_OxRdtase_dom_sf"/>
</dbReference>
<proteinExistence type="inferred from homology"/>
<keyword evidence="2" id="KW-0521">NADP</keyword>
<reference evidence="5" key="1">
    <citation type="submission" date="2020-05" db="EMBL/GenBank/DDBJ databases">
        <authorList>
            <person name="Chiriac C."/>
            <person name="Salcher M."/>
            <person name="Ghai R."/>
            <person name="Kavagutti S V."/>
        </authorList>
    </citation>
    <scope>NUCLEOTIDE SEQUENCE</scope>
</reference>
<dbReference type="PANTHER" id="PTHR43827">
    <property type="entry name" value="2,5-DIKETO-D-GLUCONIC ACID REDUCTASE"/>
    <property type="match status" value="1"/>
</dbReference>
<evidence type="ECO:0000313" key="5">
    <source>
        <dbReference type="EMBL" id="CAB4935437.1"/>
    </source>
</evidence>
<comment type="similarity">
    <text evidence="1">Belongs to the aldo/keto reductase family.</text>
</comment>
<gene>
    <name evidence="5" type="ORF">UFOPK3772_00533</name>
</gene>
<dbReference type="InterPro" id="IPR020471">
    <property type="entry name" value="AKR"/>
</dbReference>
<dbReference type="PANTHER" id="PTHR43827:SF3">
    <property type="entry name" value="NADP-DEPENDENT OXIDOREDUCTASE DOMAIN-CONTAINING PROTEIN"/>
    <property type="match status" value="1"/>
</dbReference>
<keyword evidence="3" id="KW-0560">Oxidoreductase</keyword>
<dbReference type="FunFam" id="3.20.20.100:FF:000015">
    <property type="entry name" value="Oxidoreductase, aldo/keto reductase family"/>
    <property type="match status" value="1"/>
</dbReference>
<organism evidence="5">
    <name type="scientific">freshwater metagenome</name>
    <dbReference type="NCBI Taxonomy" id="449393"/>
    <lineage>
        <taxon>unclassified sequences</taxon>
        <taxon>metagenomes</taxon>
        <taxon>ecological metagenomes</taxon>
    </lineage>
</organism>
<dbReference type="GO" id="GO:0016616">
    <property type="term" value="F:oxidoreductase activity, acting on the CH-OH group of donors, NAD or NADP as acceptor"/>
    <property type="evidence" value="ECO:0007669"/>
    <property type="project" value="UniProtKB-ARBA"/>
</dbReference>
<evidence type="ECO:0000256" key="3">
    <source>
        <dbReference type="ARBA" id="ARBA00023002"/>
    </source>
</evidence>
<evidence type="ECO:0000256" key="2">
    <source>
        <dbReference type="ARBA" id="ARBA00022857"/>
    </source>
</evidence>
<dbReference type="EMBL" id="CAFBNE010000011">
    <property type="protein sequence ID" value="CAB4935437.1"/>
    <property type="molecule type" value="Genomic_DNA"/>
</dbReference>
<protein>
    <submittedName>
        <fullName evidence="5">Unannotated protein</fullName>
    </submittedName>
</protein>
<dbReference type="PROSITE" id="PS00063">
    <property type="entry name" value="ALDOKETO_REDUCTASE_3"/>
    <property type="match status" value="1"/>
</dbReference>
<dbReference type="PROSITE" id="PS00798">
    <property type="entry name" value="ALDOKETO_REDUCTASE_1"/>
    <property type="match status" value="1"/>
</dbReference>
<dbReference type="AlphaFoldDB" id="A0A6J7IYM1"/>